<dbReference type="Gene3D" id="1.20.1530.10">
    <property type="entry name" value="Na+/H+ antiporter like domain"/>
    <property type="match status" value="1"/>
</dbReference>
<comment type="subcellular location">
    <subcellularLocation>
        <location evidence="1">Cell inner membrane</location>
        <topology evidence="1">Multi-pass membrane protein</topology>
    </subcellularLocation>
    <subcellularLocation>
        <location evidence="7">Cell membrane</location>
        <topology evidence="7">Multi-pass membrane protein</topology>
    </subcellularLocation>
</comment>
<feature type="transmembrane region" description="Helical" evidence="7">
    <location>
        <begin position="402"/>
        <end position="421"/>
    </location>
</feature>
<keyword evidence="7" id="KW-0406">Ion transport</keyword>
<keyword evidence="7" id="KW-0915">Sodium</keyword>
<feature type="transmembrane region" description="Helical" evidence="7">
    <location>
        <begin position="433"/>
        <end position="450"/>
    </location>
</feature>
<feature type="transmembrane region" description="Helical" evidence="7">
    <location>
        <begin position="173"/>
        <end position="196"/>
    </location>
</feature>
<feature type="transmembrane region" description="Helical" evidence="7">
    <location>
        <begin position="120"/>
        <end position="140"/>
    </location>
</feature>
<evidence type="ECO:0000256" key="5">
    <source>
        <dbReference type="ARBA" id="ARBA00023136"/>
    </source>
</evidence>
<feature type="transmembrane region" description="Helical" evidence="7">
    <location>
        <begin position="77"/>
        <end position="99"/>
    </location>
</feature>
<dbReference type="NCBIfam" id="TIGR00773">
    <property type="entry name" value="NhaA"/>
    <property type="match status" value="1"/>
</dbReference>
<keyword evidence="2 7" id="KW-1003">Cell membrane</keyword>
<dbReference type="KEGG" id="psym:J1N51_12605"/>
<evidence type="ECO:0000256" key="4">
    <source>
        <dbReference type="ARBA" id="ARBA00022989"/>
    </source>
</evidence>
<evidence type="ECO:0000313" key="9">
    <source>
        <dbReference type="Proteomes" id="UP000682739"/>
    </source>
</evidence>
<dbReference type="GO" id="GO:0006885">
    <property type="term" value="P:regulation of pH"/>
    <property type="evidence" value="ECO:0007669"/>
    <property type="project" value="UniProtKB-UniRule"/>
</dbReference>
<organism evidence="8 9">
    <name type="scientific">Psychrosphaera ytuae</name>
    <dbReference type="NCBI Taxonomy" id="2820710"/>
    <lineage>
        <taxon>Bacteria</taxon>
        <taxon>Pseudomonadati</taxon>
        <taxon>Pseudomonadota</taxon>
        <taxon>Gammaproteobacteria</taxon>
        <taxon>Alteromonadales</taxon>
        <taxon>Pseudoalteromonadaceae</taxon>
        <taxon>Psychrosphaera</taxon>
    </lineage>
</organism>
<dbReference type="GO" id="GO:0015385">
    <property type="term" value="F:sodium:proton antiporter activity"/>
    <property type="evidence" value="ECO:0007669"/>
    <property type="project" value="UniProtKB-UniRule"/>
</dbReference>
<comment type="function">
    <text evidence="7">Na(+)/H(+) antiporter that extrudes sodium in exchange for external protons.</text>
</comment>
<keyword evidence="7" id="KW-0050">Antiport</keyword>
<accession>A0A975HHW8</accession>
<evidence type="ECO:0000256" key="6">
    <source>
        <dbReference type="ARBA" id="ARBA00023201"/>
    </source>
</evidence>
<keyword evidence="3 7" id="KW-0812">Transmembrane</keyword>
<name>A0A975HHW8_9GAMM</name>
<dbReference type="PANTHER" id="PTHR30341:SF0">
    <property type="entry name" value="NA(+)_H(+) ANTIPORTER NHAA"/>
    <property type="match status" value="1"/>
</dbReference>
<proteinExistence type="inferred from homology"/>
<reference evidence="8" key="1">
    <citation type="submission" date="2021-03" db="EMBL/GenBank/DDBJ databases">
        <title>Description of Psychrosphaera ytuae sp. nov. isolated from deep sea sediment of South China Sea.</title>
        <authorList>
            <person name="Zhang J."/>
            <person name="Xu X.-D."/>
        </authorList>
    </citation>
    <scope>NUCLEOTIDE SEQUENCE</scope>
    <source>
        <strain evidence="8">MTZ26</strain>
    </source>
</reference>
<protein>
    <recommendedName>
        <fullName evidence="7">Na(+)/H(+) antiporter NhaA</fullName>
    </recommendedName>
    <alternativeName>
        <fullName evidence="7">Sodium/proton antiporter NhaA</fullName>
    </alternativeName>
</protein>
<feature type="transmembrane region" description="Helical" evidence="7">
    <location>
        <begin position="325"/>
        <end position="347"/>
    </location>
</feature>
<feature type="transmembrane region" description="Helical" evidence="7">
    <location>
        <begin position="359"/>
        <end position="382"/>
    </location>
</feature>
<dbReference type="RefSeq" id="WP_208831608.1">
    <property type="nucleotide sequence ID" value="NZ_CP072110.1"/>
</dbReference>
<evidence type="ECO:0000313" key="8">
    <source>
        <dbReference type="EMBL" id="QTH63552.1"/>
    </source>
</evidence>
<feature type="transmembrane region" description="Helical" evidence="7">
    <location>
        <begin position="228"/>
        <end position="257"/>
    </location>
</feature>
<sequence>MKDNRLTQPAEGQPPELEQKVAEVLHPFQRFIHDQTTSSKTLFLFTVVALLIANTGFNEPMTAFFDTYIGVALNDRLYQMSLLHWINDGLMALFFLILGMEIKREVLVGELSAPANLTPVLGAAIAGMVFPALTFWLFNMGTEYEAGWGIPMATDTAFAVGVLALLGKRVPIAAFSFLTGLAIIDDIGAILVIALFYTETLYFASLVAAAGITGMMFLSNLMGIRRPVVYFTLGVLLWLAVLNSGIHATIAGILIALTIPARPKAKPAIIMEKLSRLSLRFQNIVQNKTAGKPVLASKTQHELADELKKTANQATTPLRRWERYLHVPVGLMVLPIFAFANSGVVINTESLAATVESPLAWGILLGLIAGKGLGIPLMTWLVVKTGLGELPRGLTMKHMFGLGMLGAIGFTMSIFITGLGFEGNDQAQTIAKSAILFTSLVSGIAGYLIFRFSPANSTADRKGAVIDE</sequence>
<evidence type="ECO:0000256" key="2">
    <source>
        <dbReference type="ARBA" id="ARBA00022475"/>
    </source>
</evidence>
<dbReference type="Pfam" id="PF06965">
    <property type="entry name" value="Na_H_antiport_1"/>
    <property type="match status" value="1"/>
</dbReference>
<gene>
    <name evidence="7 8" type="primary">nhaA</name>
    <name evidence="8" type="ORF">J1N51_12605</name>
</gene>
<feature type="transmembrane region" description="Helical" evidence="7">
    <location>
        <begin position="41"/>
        <end position="57"/>
    </location>
</feature>
<feature type="transmembrane region" description="Helical" evidence="7">
    <location>
        <begin position="202"/>
        <end position="221"/>
    </location>
</feature>
<keyword evidence="4 7" id="KW-1133">Transmembrane helix</keyword>
<keyword evidence="7" id="KW-0813">Transport</keyword>
<dbReference type="InterPro" id="IPR023171">
    <property type="entry name" value="Na/H_antiporter_dom_sf"/>
</dbReference>
<dbReference type="InterPro" id="IPR004670">
    <property type="entry name" value="NhaA"/>
</dbReference>
<dbReference type="PANTHER" id="PTHR30341">
    <property type="entry name" value="SODIUM ION/PROTON ANTIPORTER NHAA-RELATED"/>
    <property type="match status" value="1"/>
</dbReference>
<comment type="catalytic activity">
    <reaction evidence="7">
        <text>Na(+)(in) + 2 H(+)(out) = Na(+)(out) + 2 H(+)(in)</text>
        <dbReference type="Rhea" id="RHEA:29251"/>
        <dbReference type="ChEBI" id="CHEBI:15378"/>
        <dbReference type="ChEBI" id="CHEBI:29101"/>
    </reaction>
</comment>
<evidence type="ECO:0000256" key="7">
    <source>
        <dbReference type="HAMAP-Rule" id="MF_01844"/>
    </source>
</evidence>
<dbReference type="EMBL" id="CP072110">
    <property type="protein sequence ID" value="QTH63552.1"/>
    <property type="molecule type" value="Genomic_DNA"/>
</dbReference>
<evidence type="ECO:0000256" key="1">
    <source>
        <dbReference type="ARBA" id="ARBA00004429"/>
    </source>
</evidence>
<keyword evidence="9" id="KW-1185">Reference proteome</keyword>
<keyword evidence="5 7" id="KW-0472">Membrane</keyword>
<keyword evidence="6 7" id="KW-0739">Sodium transport</keyword>
<dbReference type="Proteomes" id="UP000682739">
    <property type="component" value="Chromosome"/>
</dbReference>
<feature type="transmembrane region" description="Helical" evidence="7">
    <location>
        <begin position="146"/>
        <end position="166"/>
    </location>
</feature>
<evidence type="ECO:0000256" key="3">
    <source>
        <dbReference type="ARBA" id="ARBA00022692"/>
    </source>
</evidence>
<comment type="similarity">
    <text evidence="7">Belongs to the NhaA Na(+)/H(+) (TC 2.A.33) antiporter family.</text>
</comment>
<dbReference type="GO" id="GO:0005886">
    <property type="term" value="C:plasma membrane"/>
    <property type="evidence" value="ECO:0007669"/>
    <property type="project" value="UniProtKB-SubCell"/>
</dbReference>
<dbReference type="AlphaFoldDB" id="A0A975HHW8"/>
<dbReference type="HAMAP" id="MF_01844">
    <property type="entry name" value="NhaA"/>
    <property type="match status" value="1"/>
</dbReference>